<evidence type="ECO:0000256" key="1">
    <source>
        <dbReference type="SAM" id="MobiDB-lite"/>
    </source>
</evidence>
<feature type="compositionally biased region" description="Pro residues" evidence="1">
    <location>
        <begin position="292"/>
        <end position="303"/>
    </location>
</feature>
<name>A0ABC8YL78_9POAL</name>
<accession>A0ABC8YL78</accession>
<sequence length="303" mass="32232">MDDEFVEAAARAISILGEGALGSSVAELVRLSLDLVGDDGDGVARSNLKAAAAALSQADSAGRSQAVLDLLNASTALEGTLGIEMDALRSGASDLALACREHQKTAADTEQVRRAAARLEEERPAGPWWWLLLRGRRKVQRHGEENLQAVLLAKEDPPPPPLATDEKDRAVELLRKELRKHARDKLLPLARSIQQLADNLGVPHPHLPGLVADALKGAADSASAAVAELGTAATELEREATVRLRALRAPVAQLSEACRKHQQAAMIMEGVQRAAEERARQGGNAAGSVQNEPPPPRPRPCQV</sequence>
<reference evidence="2" key="1">
    <citation type="submission" date="2024-10" db="EMBL/GenBank/DDBJ databases">
        <authorList>
            <person name="Ryan C."/>
        </authorList>
    </citation>
    <scope>NUCLEOTIDE SEQUENCE [LARGE SCALE GENOMIC DNA]</scope>
</reference>
<gene>
    <name evidence="2" type="ORF">URODEC1_LOCUS35895</name>
</gene>
<protein>
    <submittedName>
        <fullName evidence="2">Uncharacterized protein</fullName>
    </submittedName>
</protein>
<proteinExistence type="predicted"/>
<dbReference type="Proteomes" id="UP001497457">
    <property type="component" value="Chromosome 17b"/>
</dbReference>
<keyword evidence="3" id="KW-1185">Reference proteome</keyword>
<dbReference type="AlphaFoldDB" id="A0ABC8YL78"/>
<feature type="region of interest" description="Disordered" evidence="1">
    <location>
        <begin position="273"/>
        <end position="303"/>
    </location>
</feature>
<dbReference type="EMBL" id="OZ075127">
    <property type="protein sequence ID" value="CAL4946128.1"/>
    <property type="molecule type" value="Genomic_DNA"/>
</dbReference>
<evidence type="ECO:0000313" key="3">
    <source>
        <dbReference type="Proteomes" id="UP001497457"/>
    </source>
</evidence>
<organism evidence="2 3">
    <name type="scientific">Urochloa decumbens</name>
    <dbReference type="NCBI Taxonomy" id="240449"/>
    <lineage>
        <taxon>Eukaryota</taxon>
        <taxon>Viridiplantae</taxon>
        <taxon>Streptophyta</taxon>
        <taxon>Embryophyta</taxon>
        <taxon>Tracheophyta</taxon>
        <taxon>Spermatophyta</taxon>
        <taxon>Magnoliopsida</taxon>
        <taxon>Liliopsida</taxon>
        <taxon>Poales</taxon>
        <taxon>Poaceae</taxon>
        <taxon>PACMAD clade</taxon>
        <taxon>Panicoideae</taxon>
        <taxon>Panicodae</taxon>
        <taxon>Paniceae</taxon>
        <taxon>Melinidinae</taxon>
        <taxon>Urochloa</taxon>
    </lineage>
</organism>
<evidence type="ECO:0000313" key="2">
    <source>
        <dbReference type="EMBL" id="CAL4946128.1"/>
    </source>
</evidence>